<gene>
    <name evidence="7" type="ORF">ALECFALPRED_004466</name>
</gene>
<feature type="domain" description="Nephrocystin 3-like N-terminal" evidence="6">
    <location>
        <begin position="143"/>
        <end position="273"/>
    </location>
</feature>
<dbReference type="EMBL" id="CAJPDR010000274">
    <property type="protein sequence ID" value="CAF9929849.1"/>
    <property type="molecule type" value="Genomic_DNA"/>
</dbReference>
<dbReference type="Proteomes" id="UP000664203">
    <property type="component" value="Unassembled WGS sequence"/>
</dbReference>
<feature type="repeat" description="ANK" evidence="4">
    <location>
        <begin position="663"/>
        <end position="695"/>
    </location>
</feature>
<dbReference type="InterPro" id="IPR056884">
    <property type="entry name" value="NPHP3-like_N"/>
</dbReference>
<evidence type="ECO:0000256" key="3">
    <source>
        <dbReference type="ARBA" id="ARBA00023043"/>
    </source>
</evidence>
<dbReference type="SUPFAM" id="SSF48403">
    <property type="entry name" value="Ankyrin repeat"/>
    <property type="match status" value="1"/>
</dbReference>
<dbReference type="Pfam" id="PF24883">
    <property type="entry name" value="NPHP3_N"/>
    <property type="match status" value="1"/>
</dbReference>
<name>A0A8H3FV62_9LECA</name>
<dbReference type="AlphaFoldDB" id="A0A8H3FV62"/>
<evidence type="ECO:0000259" key="5">
    <source>
        <dbReference type="Pfam" id="PF22939"/>
    </source>
</evidence>
<protein>
    <recommendedName>
        <fullName evidence="1">protein S-acyltransferase</fullName>
        <ecNumber evidence="1">2.3.1.225</ecNumber>
    </recommendedName>
</protein>
<evidence type="ECO:0000259" key="6">
    <source>
        <dbReference type="Pfam" id="PF24883"/>
    </source>
</evidence>
<dbReference type="InterPro" id="IPR054471">
    <property type="entry name" value="GPIID_WHD"/>
</dbReference>
<sequence length="794" mass="88896">MARVEESIRMCESGLVALQKKLAKISRVLQANGGWSQKLRSQFQRALYPFKESTIVKLKEICSDLQGNLTLALETLQIDSTSISLETLGVIQNDVSEISLDIKSLDRQLTQASTRVGELHSFQRGKTHHQRLPTVDYPLTMCGAGKTVLASFIVNALQTVSNEYVGVAYIYCNYSEAEKQNPTNLLKSILLQLSSRKRVMIEELTEAYKKHMKEGTALSPPECCRLLHAATNYFSKIYLIIDALDECAECTRDTLFAELKKTKPQINILVTSRHVFRDHYDAESALRLEIEANVLDIRQYLEERITESSALQAYFKKDRDLHDVIISEVAERAKGMFLLARLHLDSLMASLTLRKVKAALRSLPEELDRTYEQVLQRIQAQDPDRVGLALKVLGWIHHAARPLGTRELQHALAVESRDSQFDEDGIPDIGLVLSVCAGIVEVRENNTMGLVHYTAQEYLKRRAVDFFPDAQMEIATTCLTYLSFDEFAQGPSPNDKAFDDRMELFPLLPYASRYWVRHARDNPEAGIKALALAFLKQDSKVASSVQVSEAFGSRHTMYSQRFRHNVRGLWFAASNGLHGLTVALLEDAASVEAEDFEGERSLHRAAINGHYDITLLLLEHQANVHAMSHSGATALHCAATHGHQQIVRLLIEKGGVVGACDKKGWTALHLAASNGHRDISELLLDRGADIQFKDGYGATALYRAAENGHHECTLLLVERGAHLDVKNDYDQTALHRAAENGHLSAAEILLEHGADCTIKDYYGWTPKYRAADMGHDDIVRLILKFLPRPLAQPT</sequence>
<dbReference type="OrthoDB" id="448455at2759"/>
<dbReference type="PROSITE" id="PS50297">
    <property type="entry name" value="ANK_REP_REGION"/>
    <property type="match status" value="5"/>
</dbReference>
<dbReference type="Gene3D" id="1.25.40.20">
    <property type="entry name" value="Ankyrin repeat-containing domain"/>
    <property type="match status" value="3"/>
</dbReference>
<feature type="domain" description="GPI inositol-deacylase winged helix" evidence="5">
    <location>
        <begin position="388"/>
        <end position="461"/>
    </location>
</feature>
<feature type="repeat" description="ANK" evidence="4">
    <location>
        <begin position="597"/>
        <end position="629"/>
    </location>
</feature>
<dbReference type="Pfam" id="PF12796">
    <property type="entry name" value="Ank_2"/>
    <property type="match status" value="2"/>
</dbReference>
<dbReference type="SMART" id="SM00248">
    <property type="entry name" value="ANK"/>
    <property type="match status" value="7"/>
</dbReference>
<dbReference type="InterPro" id="IPR036770">
    <property type="entry name" value="Ankyrin_rpt-contain_sf"/>
</dbReference>
<feature type="repeat" description="ANK" evidence="4">
    <location>
        <begin position="729"/>
        <end position="761"/>
    </location>
</feature>
<keyword evidence="3 4" id="KW-0040">ANK repeat</keyword>
<dbReference type="EC" id="2.3.1.225" evidence="1"/>
<evidence type="ECO:0000256" key="4">
    <source>
        <dbReference type="PROSITE-ProRule" id="PRU00023"/>
    </source>
</evidence>
<evidence type="ECO:0000313" key="8">
    <source>
        <dbReference type="Proteomes" id="UP000664203"/>
    </source>
</evidence>
<dbReference type="PRINTS" id="PR01415">
    <property type="entry name" value="ANKYRIN"/>
</dbReference>
<dbReference type="InterPro" id="IPR027417">
    <property type="entry name" value="P-loop_NTPase"/>
</dbReference>
<reference evidence="7" key="1">
    <citation type="submission" date="2021-03" db="EMBL/GenBank/DDBJ databases">
        <authorList>
            <person name="Tagirdzhanova G."/>
        </authorList>
    </citation>
    <scope>NUCLEOTIDE SEQUENCE</scope>
</reference>
<dbReference type="PANTHER" id="PTHR24161">
    <property type="entry name" value="ANK_REP_REGION DOMAIN-CONTAINING PROTEIN-RELATED"/>
    <property type="match status" value="1"/>
</dbReference>
<accession>A0A8H3FV62</accession>
<dbReference type="Pfam" id="PF22939">
    <property type="entry name" value="WHD_GPIID"/>
    <property type="match status" value="1"/>
</dbReference>
<dbReference type="SUPFAM" id="SSF52540">
    <property type="entry name" value="P-loop containing nucleoside triphosphate hydrolases"/>
    <property type="match status" value="1"/>
</dbReference>
<evidence type="ECO:0000256" key="2">
    <source>
        <dbReference type="ARBA" id="ARBA00022737"/>
    </source>
</evidence>
<evidence type="ECO:0000313" key="7">
    <source>
        <dbReference type="EMBL" id="CAF9929849.1"/>
    </source>
</evidence>
<keyword evidence="8" id="KW-1185">Reference proteome</keyword>
<keyword evidence="2" id="KW-0677">Repeat</keyword>
<feature type="repeat" description="ANK" evidence="4">
    <location>
        <begin position="696"/>
        <end position="728"/>
    </location>
</feature>
<dbReference type="Pfam" id="PF00023">
    <property type="entry name" value="Ank"/>
    <property type="match status" value="1"/>
</dbReference>
<dbReference type="PROSITE" id="PS50088">
    <property type="entry name" value="ANK_REPEAT"/>
    <property type="match status" value="5"/>
</dbReference>
<comment type="caution">
    <text evidence="7">The sequence shown here is derived from an EMBL/GenBank/DDBJ whole genome shotgun (WGS) entry which is preliminary data.</text>
</comment>
<feature type="repeat" description="ANK" evidence="4">
    <location>
        <begin position="630"/>
        <end position="662"/>
    </location>
</feature>
<dbReference type="Gene3D" id="3.40.50.300">
    <property type="entry name" value="P-loop containing nucleotide triphosphate hydrolases"/>
    <property type="match status" value="1"/>
</dbReference>
<proteinExistence type="predicted"/>
<organism evidence="7 8">
    <name type="scientific">Alectoria fallacina</name>
    <dbReference type="NCBI Taxonomy" id="1903189"/>
    <lineage>
        <taxon>Eukaryota</taxon>
        <taxon>Fungi</taxon>
        <taxon>Dikarya</taxon>
        <taxon>Ascomycota</taxon>
        <taxon>Pezizomycotina</taxon>
        <taxon>Lecanoromycetes</taxon>
        <taxon>OSLEUM clade</taxon>
        <taxon>Lecanoromycetidae</taxon>
        <taxon>Lecanorales</taxon>
        <taxon>Lecanorineae</taxon>
        <taxon>Parmeliaceae</taxon>
        <taxon>Alectoria</taxon>
    </lineage>
</organism>
<evidence type="ECO:0000256" key="1">
    <source>
        <dbReference type="ARBA" id="ARBA00012210"/>
    </source>
</evidence>
<dbReference type="PANTHER" id="PTHR24161:SF85">
    <property type="entry name" value="PALMITOYLTRANSFERASE HIP14"/>
    <property type="match status" value="1"/>
</dbReference>
<dbReference type="InterPro" id="IPR002110">
    <property type="entry name" value="Ankyrin_rpt"/>
</dbReference>